<proteinExistence type="predicted"/>
<dbReference type="EMBL" id="FMVT01000001">
    <property type="protein sequence ID" value="SCX87989.1"/>
    <property type="molecule type" value="Genomic_DNA"/>
</dbReference>
<evidence type="ECO:0000313" key="1">
    <source>
        <dbReference type="EMBL" id="SCX87989.1"/>
    </source>
</evidence>
<organism evidence="1 2">
    <name type="scientific">Paracoccus tibetensis</name>
    <dbReference type="NCBI Taxonomy" id="336292"/>
    <lineage>
        <taxon>Bacteria</taxon>
        <taxon>Pseudomonadati</taxon>
        <taxon>Pseudomonadota</taxon>
        <taxon>Alphaproteobacteria</taxon>
        <taxon>Rhodobacterales</taxon>
        <taxon>Paracoccaceae</taxon>
        <taxon>Paracoccus</taxon>
    </lineage>
</organism>
<reference evidence="1 2" key="1">
    <citation type="submission" date="2016-10" db="EMBL/GenBank/DDBJ databases">
        <authorList>
            <person name="de Groot N.N."/>
        </authorList>
    </citation>
    <scope>NUCLEOTIDE SEQUENCE [LARGE SCALE GENOMIC DNA]</scope>
    <source>
        <strain evidence="1 2">CGMCC 1.8925</strain>
    </source>
</reference>
<dbReference type="Proteomes" id="UP000199502">
    <property type="component" value="Unassembled WGS sequence"/>
</dbReference>
<evidence type="ECO:0000313" key="2">
    <source>
        <dbReference type="Proteomes" id="UP000199502"/>
    </source>
</evidence>
<gene>
    <name evidence="1" type="ORF">SAMN05660710_00093</name>
</gene>
<dbReference type="AlphaFoldDB" id="A0A1G5BCY1"/>
<accession>A0A1G5BCY1</accession>
<name>A0A1G5BCY1_9RHOB</name>
<dbReference type="STRING" id="336292.SAMN05660710_00093"/>
<sequence length="87" mass="9271">MRSEGEGVSLNSIEALNGQIQALEVIMMQMIRIIAEGKQGEDAFATLARSLRAEATAIAMMPGDLGRAARARLDMFAGFCEAPSRGV</sequence>
<dbReference type="RefSeq" id="WP_090739561.1">
    <property type="nucleotide sequence ID" value="NZ_FMVT01000001.1"/>
</dbReference>
<protein>
    <submittedName>
        <fullName evidence="1">Uncharacterized protein</fullName>
    </submittedName>
</protein>
<keyword evidence="2" id="KW-1185">Reference proteome</keyword>